<dbReference type="AlphaFoldDB" id="A0A1I7USU4"/>
<dbReference type="STRING" id="1561998.A0A1I7USU4"/>
<organism evidence="1 2">
    <name type="scientific">Caenorhabditis tropicalis</name>
    <dbReference type="NCBI Taxonomy" id="1561998"/>
    <lineage>
        <taxon>Eukaryota</taxon>
        <taxon>Metazoa</taxon>
        <taxon>Ecdysozoa</taxon>
        <taxon>Nematoda</taxon>
        <taxon>Chromadorea</taxon>
        <taxon>Rhabditida</taxon>
        <taxon>Rhabditina</taxon>
        <taxon>Rhabditomorpha</taxon>
        <taxon>Rhabditoidea</taxon>
        <taxon>Rhabditidae</taxon>
        <taxon>Peloderinae</taxon>
        <taxon>Caenorhabditis</taxon>
    </lineage>
</organism>
<sequence length="181" mass="21198">MISSSFVIFPHPPRIIYHNQNALIVTFSPSQNYEMVSPSDGGWRSRRLVIAGEIGNLILIGALYLHAFLWLNTLKCEVSELPVTRIKRESLPVDLEDYTIIIGQDTIIPDKINELEERVEAIHEDNDYLSNEYLRDKREIRDWAVKWEQKKTEKNAKCFKEKYTFAPDLLDMDATWTKRKQ</sequence>
<reference evidence="2" key="1">
    <citation type="submission" date="2016-11" db="UniProtKB">
        <authorList>
            <consortium name="WormBaseParasite"/>
        </authorList>
    </citation>
    <scope>IDENTIFICATION</scope>
</reference>
<proteinExistence type="predicted"/>
<dbReference type="WBParaSite" id="Csp11.Scaffold630.g18997.t1">
    <property type="protein sequence ID" value="Csp11.Scaffold630.g18997.t1"/>
    <property type="gene ID" value="Csp11.Scaffold630.g18997"/>
</dbReference>
<accession>A0A1I7USU4</accession>
<evidence type="ECO:0000313" key="1">
    <source>
        <dbReference type="Proteomes" id="UP000095282"/>
    </source>
</evidence>
<evidence type="ECO:0000313" key="2">
    <source>
        <dbReference type="WBParaSite" id="Csp11.Scaffold630.g18997.t1"/>
    </source>
</evidence>
<name>A0A1I7USU4_9PELO</name>
<dbReference type="Proteomes" id="UP000095282">
    <property type="component" value="Unplaced"/>
</dbReference>
<keyword evidence="1" id="KW-1185">Reference proteome</keyword>
<dbReference type="eggNOG" id="KOG3545">
    <property type="taxonomic scope" value="Eukaryota"/>
</dbReference>
<protein>
    <submittedName>
        <fullName evidence="2">Uncharacterized protein</fullName>
    </submittedName>
</protein>